<sequence>MDMARILVKVEQTSDVPKQMNLLFAGEWYVLRLFVEGTDGIYCRTDKEKGAKVNAIEKSREEPEKKKSKR</sequence>
<evidence type="ECO:0000313" key="2">
    <source>
        <dbReference type="Proteomes" id="UP000607653"/>
    </source>
</evidence>
<protein>
    <submittedName>
        <fullName evidence="1">Uncharacterized protein</fullName>
    </submittedName>
</protein>
<accession>A0A822Y1W3</accession>
<keyword evidence="2" id="KW-1185">Reference proteome</keyword>
<evidence type="ECO:0000313" key="1">
    <source>
        <dbReference type="EMBL" id="DAD25289.1"/>
    </source>
</evidence>
<organism evidence="1 2">
    <name type="scientific">Nelumbo nucifera</name>
    <name type="common">Sacred lotus</name>
    <dbReference type="NCBI Taxonomy" id="4432"/>
    <lineage>
        <taxon>Eukaryota</taxon>
        <taxon>Viridiplantae</taxon>
        <taxon>Streptophyta</taxon>
        <taxon>Embryophyta</taxon>
        <taxon>Tracheophyta</taxon>
        <taxon>Spermatophyta</taxon>
        <taxon>Magnoliopsida</taxon>
        <taxon>Proteales</taxon>
        <taxon>Nelumbonaceae</taxon>
        <taxon>Nelumbo</taxon>
    </lineage>
</organism>
<name>A0A822Y1W3_NELNU</name>
<dbReference type="AlphaFoldDB" id="A0A822Y1W3"/>
<reference evidence="1 2" key="1">
    <citation type="journal article" date="2020" name="Mol. Biol. Evol.">
        <title>Distinct Expression and Methylation Patterns for Genes with Different Fates following a Single Whole-Genome Duplication in Flowering Plants.</title>
        <authorList>
            <person name="Shi T."/>
            <person name="Rahmani R.S."/>
            <person name="Gugger P.F."/>
            <person name="Wang M."/>
            <person name="Li H."/>
            <person name="Zhang Y."/>
            <person name="Li Z."/>
            <person name="Wang Q."/>
            <person name="Van de Peer Y."/>
            <person name="Marchal K."/>
            <person name="Chen J."/>
        </authorList>
    </citation>
    <scope>NUCLEOTIDE SEQUENCE [LARGE SCALE GENOMIC DNA]</scope>
    <source>
        <tissue evidence="1">Leaf</tissue>
    </source>
</reference>
<proteinExistence type="predicted"/>
<gene>
    <name evidence="1" type="ORF">HUJ06_026753</name>
</gene>
<dbReference type="Proteomes" id="UP000607653">
    <property type="component" value="Unassembled WGS sequence"/>
</dbReference>
<comment type="caution">
    <text evidence="1">The sequence shown here is derived from an EMBL/GenBank/DDBJ whole genome shotgun (WGS) entry which is preliminary data.</text>
</comment>
<dbReference type="EMBL" id="DUZY01000001">
    <property type="protein sequence ID" value="DAD25289.1"/>
    <property type="molecule type" value="Genomic_DNA"/>
</dbReference>